<proteinExistence type="predicted"/>
<evidence type="ECO:0000313" key="1">
    <source>
        <dbReference type="EMBL" id="JAE30372.1"/>
    </source>
</evidence>
<dbReference type="AlphaFoldDB" id="A0A0A9H0S3"/>
<name>A0A0A9H0S3_ARUDO</name>
<reference evidence="1" key="2">
    <citation type="journal article" date="2015" name="Data Brief">
        <title>Shoot transcriptome of the giant reed, Arundo donax.</title>
        <authorList>
            <person name="Barrero R.A."/>
            <person name="Guerrero F.D."/>
            <person name="Moolhuijzen P."/>
            <person name="Goolsby J.A."/>
            <person name="Tidwell J."/>
            <person name="Bellgard S.E."/>
            <person name="Bellgard M.I."/>
        </authorList>
    </citation>
    <scope>NUCLEOTIDE SEQUENCE</scope>
    <source>
        <tissue evidence="1">Shoot tissue taken approximately 20 cm above the soil surface</tissue>
    </source>
</reference>
<sequence>MRVSFSSTLHSLEKSKVIVLFACSCRQFCFSVLCFLCADAVCFLEMRVALISLATPSNQ</sequence>
<reference evidence="1" key="1">
    <citation type="submission" date="2014-09" db="EMBL/GenBank/DDBJ databases">
        <authorList>
            <person name="Magalhaes I.L.F."/>
            <person name="Oliveira U."/>
            <person name="Santos F.R."/>
            <person name="Vidigal T.H.D.A."/>
            <person name="Brescovit A.D."/>
            <person name="Santos A.J."/>
        </authorList>
    </citation>
    <scope>NUCLEOTIDE SEQUENCE</scope>
    <source>
        <tissue evidence="1">Shoot tissue taken approximately 20 cm above the soil surface</tissue>
    </source>
</reference>
<accession>A0A0A9H0S3</accession>
<organism evidence="1">
    <name type="scientific">Arundo donax</name>
    <name type="common">Giant reed</name>
    <name type="synonym">Donax arundinaceus</name>
    <dbReference type="NCBI Taxonomy" id="35708"/>
    <lineage>
        <taxon>Eukaryota</taxon>
        <taxon>Viridiplantae</taxon>
        <taxon>Streptophyta</taxon>
        <taxon>Embryophyta</taxon>
        <taxon>Tracheophyta</taxon>
        <taxon>Spermatophyta</taxon>
        <taxon>Magnoliopsida</taxon>
        <taxon>Liliopsida</taxon>
        <taxon>Poales</taxon>
        <taxon>Poaceae</taxon>
        <taxon>PACMAD clade</taxon>
        <taxon>Arundinoideae</taxon>
        <taxon>Arundineae</taxon>
        <taxon>Arundo</taxon>
    </lineage>
</organism>
<dbReference type="EMBL" id="GBRH01167524">
    <property type="protein sequence ID" value="JAE30372.1"/>
    <property type="molecule type" value="Transcribed_RNA"/>
</dbReference>
<protein>
    <submittedName>
        <fullName evidence="1">Uncharacterized protein</fullName>
    </submittedName>
</protein>